<evidence type="ECO:0000313" key="1">
    <source>
        <dbReference type="EMBL" id="ACA72562.1"/>
    </source>
</evidence>
<dbReference type="eggNOG" id="COG0628">
    <property type="taxonomic scope" value="Bacteria"/>
</dbReference>
<dbReference type="HOGENOM" id="CLU_035594_2_0_6"/>
<reference evidence="1" key="1">
    <citation type="submission" date="2008-02" db="EMBL/GenBank/DDBJ databases">
        <title>Complete sequence of Psuedomonas putida W619.</title>
        <authorList>
            <consortium name="US DOE Joint Genome Institute"/>
            <person name="Copeland A."/>
            <person name="Lucas S."/>
            <person name="Lapidus A."/>
            <person name="Barry K."/>
            <person name="Detter J.C."/>
            <person name="Glavina del Rio T."/>
            <person name="Dalin E."/>
            <person name="Tice H."/>
            <person name="Pitluck S."/>
            <person name="Chain P."/>
            <person name="Malfatti S."/>
            <person name="Shin M."/>
            <person name="Vergez L."/>
            <person name="Schmutz J."/>
            <person name="Larimer F."/>
            <person name="Land M."/>
            <person name="Hauser L."/>
            <person name="Kyrpides N."/>
            <person name="Kim E."/>
            <person name="Taghavi S."/>
            <person name="Vangronsveld D."/>
            <person name="van der Lelie D."/>
            <person name="Richardson P."/>
        </authorList>
    </citation>
    <scope>NUCLEOTIDE SEQUENCE</scope>
    <source>
        <strain evidence="1">W619</strain>
    </source>
</reference>
<protein>
    <submittedName>
        <fullName evidence="1">Uncharacterized protein</fullName>
    </submittedName>
</protein>
<dbReference type="EMBL" id="CP000949">
    <property type="protein sequence ID" value="ACA72562.1"/>
    <property type="molecule type" value="Genomic_DNA"/>
</dbReference>
<accession>B1J774</accession>
<dbReference type="KEGG" id="ppw:PputW619_2062"/>
<gene>
    <name evidence="1" type="ordered locus">PputW619_2062</name>
</gene>
<sequence length="544" mass="59805">MTQLALDPLAQAVHQAPPDVGATLVHQYEQVVIKSLLTSFGLDFLLANDRRGGHVDTLHTVRDESVGYASAANEAAYAARGDYDSAAYHSTDTYIQVGREYKAGKQSGTLQDAYTGKTFAPNADVHRDHTISAKKIHDDPARVLANRDGVELANQRSNLNATDGSVNTSKKDKSADEFIRYLDQNEAQRKAEISDLQSKQRSVGLTDKERKTLNKLEKLDAVDPGKLREKDRIAREAYERELANSYYTSTAFLADTASASLNQGVRMGARETLGLVLLEAWNALRQELPHILQSMKGNFDLGLFLQHLGNACKAAFEGVQARRGELLTRFKDGLLAGVLSSVMTTLINIFFTTAKNVAKILRESWAAILEAVRTLVFNPQRLPFGELLRAVSKIVATGVSVCTGVLVQEAIAKVPGMQVPVLGEILSTFVGALASGLLNISLLYFIDHSPLVTELSSLPTASSRHWTTRWTTTSWSTSAWKPTPPNSRVLISSSCKPSWTRCRRSMPAWCWRKPMLTSMTHCSVQWPLAKSTCPTKIAKAWTTS</sequence>
<organism evidence="1">
    <name type="scientific">Pseudomonas putida (strain W619)</name>
    <dbReference type="NCBI Taxonomy" id="390235"/>
    <lineage>
        <taxon>Bacteria</taxon>
        <taxon>Pseudomonadati</taxon>
        <taxon>Pseudomonadota</taxon>
        <taxon>Gammaproteobacteria</taxon>
        <taxon>Pseudomonadales</taxon>
        <taxon>Pseudomonadaceae</taxon>
        <taxon>Pseudomonas</taxon>
    </lineage>
</organism>
<name>B1J774_PSEPW</name>
<dbReference type="AlphaFoldDB" id="B1J774"/>
<dbReference type="STRING" id="390235.PputW619_2062"/>
<proteinExistence type="predicted"/>